<dbReference type="Pfam" id="PF06172">
    <property type="entry name" value="Cupin_5"/>
    <property type="match status" value="1"/>
</dbReference>
<dbReference type="STRING" id="755732.Fluta_2936"/>
<dbReference type="AlphaFoldDB" id="F2III9"/>
<dbReference type="OrthoDB" id="9798288at2"/>
<dbReference type="SUPFAM" id="SSF51182">
    <property type="entry name" value="RmlC-like cupins"/>
    <property type="match status" value="1"/>
</dbReference>
<evidence type="ECO:0000313" key="2">
    <source>
        <dbReference type="EMBL" id="AEA44915.1"/>
    </source>
</evidence>
<name>F2III9_FLUTR</name>
<dbReference type="eggNOG" id="COG3542">
    <property type="taxonomic scope" value="Bacteria"/>
</dbReference>
<dbReference type="KEGG" id="fte:Fluta_2936"/>
<dbReference type="InterPro" id="IPR011051">
    <property type="entry name" value="RmlC_Cupin_sf"/>
</dbReference>
<accession>F2III9</accession>
<sequence length="161" mass="18237">MEHLPQRAKELIEKFQLLSHPEGGFYAETYRSSDSIPGKNRQLLTSIYFLITGTNTSNFHRIKSDECWYFHEGSTLLVQSIFPNGELQTIELGMDISKKEVPFHVVPAGTIFGSHLKDDEGYAFVSCAVAPGFDFQDFELFSRDELLVAYPAHQSIITKLT</sequence>
<reference evidence="2 3" key="1">
    <citation type="journal article" date="2011" name="Stand. Genomic Sci.">
        <title>Complete genome sequence of the gliding freshwater bacterium Fluviicola taffensis type strain (RW262).</title>
        <authorList>
            <person name="Woyke T."/>
            <person name="Chertkov O."/>
            <person name="Lapidus A."/>
            <person name="Nolan M."/>
            <person name="Lucas S."/>
            <person name="Del Rio T.G."/>
            <person name="Tice H."/>
            <person name="Cheng J.F."/>
            <person name="Tapia R."/>
            <person name="Han C."/>
            <person name="Goodwin L."/>
            <person name="Pitluck S."/>
            <person name="Liolios K."/>
            <person name="Pagani I."/>
            <person name="Ivanova N."/>
            <person name="Huntemann M."/>
            <person name="Mavromatis K."/>
            <person name="Mikhailova N."/>
            <person name="Pati A."/>
            <person name="Chen A."/>
            <person name="Palaniappan K."/>
            <person name="Land M."/>
            <person name="Hauser L."/>
            <person name="Brambilla E.M."/>
            <person name="Rohde M."/>
            <person name="Mwirichia R."/>
            <person name="Sikorski J."/>
            <person name="Tindall B.J."/>
            <person name="Goker M."/>
            <person name="Bristow J."/>
            <person name="Eisen J.A."/>
            <person name="Markowitz V."/>
            <person name="Hugenholtz P."/>
            <person name="Klenk H.P."/>
            <person name="Kyrpides N.C."/>
        </authorList>
    </citation>
    <scope>NUCLEOTIDE SEQUENCE [LARGE SCALE GENOMIC DNA]</scope>
    <source>
        <strain evidence="3">DSM 16823 / RW262 / RW262</strain>
    </source>
</reference>
<dbReference type="HOGENOM" id="CLU_088365_0_1_10"/>
<dbReference type="CDD" id="cd06121">
    <property type="entry name" value="cupin_YML079wp"/>
    <property type="match status" value="1"/>
</dbReference>
<dbReference type="EMBL" id="CP002542">
    <property type="protein sequence ID" value="AEA44915.1"/>
    <property type="molecule type" value="Genomic_DNA"/>
</dbReference>
<keyword evidence="3" id="KW-1185">Reference proteome</keyword>
<organism evidence="2 3">
    <name type="scientific">Fluviicola taffensis (strain DSM 16823 / NCIMB 13979 / RW262)</name>
    <dbReference type="NCBI Taxonomy" id="755732"/>
    <lineage>
        <taxon>Bacteria</taxon>
        <taxon>Pseudomonadati</taxon>
        <taxon>Bacteroidota</taxon>
        <taxon>Flavobacteriia</taxon>
        <taxon>Flavobacteriales</taxon>
        <taxon>Crocinitomicaceae</taxon>
        <taxon>Fluviicola</taxon>
    </lineage>
</organism>
<reference evidence="3" key="2">
    <citation type="submission" date="2011-02" db="EMBL/GenBank/DDBJ databases">
        <title>The complete genome of Fluviicola taffensis DSM 16823.</title>
        <authorList>
            <consortium name="US DOE Joint Genome Institute (JGI-PGF)"/>
            <person name="Lucas S."/>
            <person name="Copeland A."/>
            <person name="Lapidus A."/>
            <person name="Bruce D."/>
            <person name="Goodwin L."/>
            <person name="Pitluck S."/>
            <person name="Kyrpides N."/>
            <person name="Mavromatis K."/>
            <person name="Ivanova N."/>
            <person name="Mikhailova N."/>
            <person name="Pagani I."/>
            <person name="Chertkov O."/>
            <person name="Detter J.C."/>
            <person name="Han C."/>
            <person name="Tapia R."/>
            <person name="Land M."/>
            <person name="Hauser L."/>
            <person name="Markowitz V."/>
            <person name="Cheng J.-F."/>
            <person name="Hugenholtz P."/>
            <person name="Woyke T."/>
            <person name="Wu D."/>
            <person name="Tindall B."/>
            <person name="Pomrenke H.G."/>
            <person name="Brambilla E."/>
            <person name="Klenk H.-P."/>
            <person name="Eisen J.A."/>
        </authorList>
    </citation>
    <scope>NUCLEOTIDE SEQUENCE [LARGE SCALE GENOMIC DNA]</scope>
    <source>
        <strain evidence="3">DSM 16823 / RW262 / RW262</strain>
    </source>
</reference>
<dbReference type="InterPro" id="IPR009327">
    <property type="entry name" value="Cupin_DUF985"/>
</dbReference>
<dbReference type="InterPro" id="IPR039935">
    <property type="entry name" value="YML079W-like"/>
</dbReference>
<protein>
    <recommendedName>
        <fullName evidence="1">DUF985 domain-containing protein</fullName>
    </recommendedName>
</protein>
<dbReference type="PANTHER" id="PTHR33387:SF3">
    <property type="entry name" value="DUF985 DOMAIN-CONTAINING PROTEIN"/>
    <property type="match status" value="1"/>
</dbReference>
<gene>
    <name evidence="2" type="ordered locus">Fluta_2936</name>
</gene>
<dbReference type="Proteomes" id="UP000007463">
    <property type="component" value="Chromosome"/>
</dbReference>
<feature type="domain" description="DUF985" evidence="1">
    <location>
        <begin position="9"/>
        <end position="141"/>
    </location>
</feature>
<dbReference type="RefSeq" id="WP_013687684.1">
    <property type="nucleotide sequence ID" value="NC_015321.1"/>
</dbReference>
<dbReference type="PANTHER" id="PTHR33387">
    <property type="entry name" value="RMLC-LIKE JELLY ROLL FOLD PROTEIN"/>
    <property type="match status" value="1"/>
</dbReference>
<proteinExistence type="predicted"/>
<evidence type="ECO:0000259" key="1">
    <source>
        <dbReference type="Pfam" id="PF06172"/>
    </source>
</evidence>
<evidence type="ECO:0000313" key="3">
    <source>
        <dbReference type="Proteomes" id="UP000007463"/>
    </source>
</evidence>
<dbReference type="InterPro" id="IPR014710">
    <property type="entry name" value="RmlC-like_jellyroll"/>
</dbReference>
<dbReference type="Gene3D" id="2.60.120.10">
    <property type="entry name" value="Jelly Rolls"/>
    <property type="match status" value="1"/>
</dbReference>